<keyword evidence="2" id="KW-0812">Transmembrane</keyword>
<sequence length="789" mass="88032">MDAKLAYISIQGIINRCNTSLYLVLNEWDAFWLEEIGKYVSVKYVQLPITELISRCNCSRAVIYDPEIPDTINVAMGLAALEDRVVMSPRLYEIYSAYFKDVIDLRELTRKEGWGNTPEARCRIYEWVHENLWPRAEKRIIAVIAPGIPGGVPITLGLYEYAVALRLTPIYLSAKDPCQRSLLEKFLAEAPSPGVLTAWFEFEEGETVSLATKYGKIVAVMGSEPILPGNLVIHSSMPVQPLKYTPPIRLWKILKTAEPGIYVTVFLTDGDNLGYDLTLGWGRYWQSVNKLARPIGFTINPILAELAPVVWNYYIKTKGPLVSLLGGAGGAGYFKPLYGDVNTIEQYLRRATRYWNITGILATQIIDGGLNSHRLYAAILRPLAVFEGYFPTSATFTYAYSSTMPSIYVTQSYTSNADADKIIEFLTQLPTALVFNAVSLPGFGSLTDGMRCGDKGAVIFGPYIMMRPGTYTVEYILETRGYCENPAAVVDVATDLGKNILTRKEVNCEERKATVRVTLTNYTDYLEFRVWGTGNEVCVKEIRVYNITNENMNRFYAISIVATASDIYRRPDIIGTLFEKLNEHGVEVLTPEEFAIALNPLEMTKIAREIGVEEEEIARAEALIRNAKYEEALGVLRKAILRKTARVIIVAPDGFTPETGVYRVPLGAVVEVKGPGSFEIYVNGKRYTSNSVRIVGDAVIEVRQIHTKTEYLVETATLHHTVTLYETITHTIVSPIYINHTITFVSTATATPITITKEITQSRNVFLLALATALLITLAFLVGRRGCTT</sequence>
<evidence type="ECO:0000313" key="4">
    <source>
        <dbReference type="EMBL" id="NYR15088.1"/>
    </source>
</evidence>
<dbReference type="Gene3D" id="3.20.20.490">
    <property type="entry name" value="GxGYxYP glycoside hydrolase, C-terminal domain"/>
    <property type="match status" value="1"/>
</dbReference>
<name>A0A7L4P7W5_9CREN</name>
<protein>
    <recommendedName>
        <fullName evidence="3">GxGYxYP putative glycoside hydrolase C-terminal domain-containing protein</fullName>
    </recommendedName>
</protein>
<accession>A0A7L4P7W5</accession>
<dbReference type="AlphaFoldDB" id="A0A7L4P7W5"/>
<dbReference type="Proteomes" id="UP000554766">
    <property type="component" value="Unassembled WGS sequence"/>
</dbReference>
<gene>
    <name evidence="4" type="ORF">HC235_03810</name>
</gene>
<evidence type="ECO:0000259" key="3">
    <source>
        <dbReference type="Pfam" id="PF14323"/>
    </source>
</evidence>
<keyword evidence="5" id="KW-1185">Reference proteome</keyword>
<dbReference type="InterPro" id="IPR025832">
    <property type="entry name" value="GxGYxYP_C"/>
</dbReference>
<dbReference type="InterPro" id="IPR038410">
    <property type="entry name" value="GxGYxYP_C_sf"/>
</dbReference>
<proteinExistence type="predicted"/>
<reference evidence="4 5" key="1">
    <citation type="journal article" date="2020" name="Nat. Commun.">
        <title>The structures of two archaeal type IV pili illuminate evolutionary relationships.</title>
        <authorList>
            <person name="Wang F."/>
            <person name="Baquero D.P."/>
            <person name="Su Z."/>
            <person name="Beltran L.C."/>
            <person name="Prangishvili D."/>
            <person name="Krupovic M."/>
            <person name="Egelman E.H."/>
        </authorList>
    </citation>
    <scope>NUCLEOTIDE SEQUENCE [LARGE SCALE GENOMIC DNA]</scope>
    <source>
        <strain evidence="4 5">2GA</strain>
    </source>
</reference>
<keyword evidence="1" id="KW-0694">RNA-binding</keyword>
<keyword evidence="2" id="KW-0472">Membrane</keyword>
<dbReference type="PANTHER" id="PTHR37321:SF1">
    <property type="entry name" value="EXPORTED PROTEIN"/>
    <property type="match status" value="1"/>
</dbReference>
<dbReference type="PANTHER" id="PTHR37321">
    <property type="entry name" value="EXPORTED PROTEIN-RELATED"/>
    <property type="match status" value="1"/>
</dbReference>
<comment type="caution">
    <text evidence="4">The sequence shown here is derived from an EMBL/GenBank/DDBJ whole genome shotgun (WGS) entry which is preliminary data.</text>
</comment>
<dbReference type="PROSITE" id="PS50889">
    <property type="entry name" value="S4"/>
    <property type="match status" value="1"/>
</dbReference>
<keyword evidence="2" id="KW-1133">Transmembrane helix</keyword>
<evidence type="ECO:0000256" key="1">
    <source>
        <dbReference type="PROSITE-ProRule" id="PRU00182"/>
    </source>
</evidence>
<dbReference type="Pfam" id="PF14323">
    <property type="entry name" value="GxGYxYP_C"/>
    <property type="match status" value="1"/>
</dbReference>
<evidence type="ECO:0000256" key="2">
    <source>
        <dbReference type="SAM" id="Phobius"/>
    </source>
</evidence>
<dbReference type="EMBL" id="JAAVJF010000002">
    <property type="protein sequence ID" value="NYR15088.1"/>
    <property type="molecule type" value="Genomic_DNA"/>
</dbReference>
<organism evidence="4 5">
    <name type="scientific">Pyrobaculum arsenaticum</name>
    <dbReference type="NCBI Taxonomy" id="121277"/>
    <lineage>
        <taxon>Archaea</taxon>
        <taxon>Thermoproteota</taxon>
        <taxon>Thermoprotei</taxon>
        <taxon>Thermoproteales</taxon>
        <taxon>Thermoproteaceae</taxon>
        <taxon>Pyrobaculum</taxon>
    </lineage>
</organism>
<dbReference type="GO" id="GO:0003723">
    <property type="term" value="F:RNA binding"/>
    <property type="evidence" value="ECO:0007669"/>
    <property type="project" value="UniProtKB-KW"/>
</dbReference>
<feature type="domain" description="GxGYxYP putative glycoside hydrolase C-terminal" evidence="3">
    <location>
        <begin position="261"/>
        <end position="370"/>
    </location>
</feature>
<evidence type="ECO:0000313" key="5">
    <source>
        <dbReference type="Proteomes" id="UP000554766"/>
    </source>
</evidence>
<feature type="transmembrane region" description="Helical" evidence="2">
    <location>
        <begin position="765"/>
        <end position="783"/>
    </location>
</feature>